<dbReference type="AlphaFoldDB" id="A0AAJ7Q1K1"/>
<dbReference type="GO" id="GO:0005634">
    <property type="term" value="C:nucleus"/>
    <property type="evidence" value="ECO:0007669"/>
    <property type="project" value="TreeGrafter"/>
</dbReference>
<dbReference type="GO" id="GO:0090657">
    <property type="term" value="P:telomeric loop disassembly"/>
    <property type="evidence" value="ECO:0007669"/>
    <property type="project" value="TreeGrafter"/>
</dbReference>
<dbReference type="GeneID" id="108891592"/>
<keyword evidence="1" id="KW-0547">Nucleotide-binding</keyword>
<dbReference type="GO" id="GO:0005524">
    <property type="term" value="F:ATP binding"/>
    <property type="evidence" value="ECO:0007669"/>
    <property type="project" value="UniProtKB-KW"/>
</dbReference>
<reference evidence="6" key="1">
    <citation type="submission" date="2025-08" db="UniProtKB">
        <authorList>
            <consortium name="RefSeq"/>
        </authorList>
    </citation>
    <scope>IDENTIFICATION</scope>
    <source>
        <tissue evidence="6">Brain</tissue>
    </source>
</reference>
<proteinExistence type="predicted"/>
<feature type="domain" description="Helicase ATP-binding" evidence="4">
    <location>
        <begin position="7"/>
        <end position="131"/>
    </location>
</feature>
<dbReference type="InterPro" id="IPR014013">
    <property type="entry name" value="Helic_SF1/SF2_ATP-bd_DinG/Rad3"/>
</dbReference>
<keyword evidence="3" id="KW-0067">ATP-binding</keyword>
<name>A0AAJ7Q1K1_LATCA</name>
<evidence type="ECO:0000313" key="6">
    <source>
        <dbReference type="RefSeq" id="XP_018544293.1"/>
    </source>
</evidence>
<dbReference type="PANTHER" id="PTHR11472">
    <property type="entry name" value="DNA REPAIR DEAD HELICASE RAD3/XP-D SUBFAMILY MEMBER"/>
    <property type="match status" value="1"/>
</dbReference>
<organism evidence="5 6">
    <name type="scientific">Lates calcarifer</name>
    <name type="common">Barramundi</name>
    <name type="synonym">Holocentrus calcarifer</name>
    <dbReference type="NCBI Taxonomy" id="8187"/>
    <lineage>
        <taxon>Eukaryota</taxon>
        <taxon>Metazoa</taxon>
        <taxon>Chordata</taxon>
        <taxon>Craniata</taxon>
        <taxon>Vertebrata</taxon>
        <taxon>Euteleostomi</taxon>
        <taxon>Actinopterygii</taxon>
        <taxon>Neopterygii</taxon>
        <taxon>Teleostei</taxon>
        <taxon>Neoteleostei</taxon>
        <taxon>Acanthomorphata</taxon>
        <taxon>Carangaria</taxon>
        <taxon>Carangaria incertae sedis</taxon>
        <taxon>Centropomidae</taxon>
        <taxon>Lates</taxon>
    </lineage>
</organism>
<dbReference type="GO" id="GO:0045910">
    <property type="term" value="P:negative regulation of DNA recombination"/>
    <property type="evidence" value="ECO:0007669"/>
    <property type="project" value="TreeGrafter"/>
</dbReference>
<dbReference type="KEGG" id="lcf:108891592"/>
<dbReference type="GO" id="GO:0016787">
    <property type="term" value="F:hydrolase activity"/>
    <property type="evidence" value="ECO:0007669"/>
    <property type="project" value="UniProtKB-KW"/>
</dbReference>
<accession>A0AAJ7Q1K1</accession>
<dbReference type="GO" id="GO:0003677">
    <property type="term" value="F:DNA binding"/>
    <property type="evidence" value="ECO:0007669"/>
    <property type="project" value="InterPro"/>
</dbReference>
<dbReference type="GO" id="GO:0003678">
    <property type="term" value="F:DNA helicase activity"/>
    <property type="evidence" value="ECO:0007669"/>
    <property type="project" value="TreeGrafter"/>
</dbReference>
<evidence type="ECO:0000256" key="2">
    <source>
        <dbReference type="ARBA" id="ARBA00022801"/>
    </source>
</evidence>
<dbReference type="RefSeq" id="XP_018544293.1">
    <property type="nucleotide sequence ID" value="XM_018688777.2"/>
</dbReference>
<evidence type="ECO:0000256" key="3">
    <source>
        <dbReference type="ARBA" id="ARBA00022840"/>
    </source>
</evidence>
<protein>
    <submittedName>
        <fullName evidence="6">Regulator of telomere elongation helicase 1-like</fullName>
    </submittedName>
</protein>
<dbReference type="InterPro" id="IPR045028">
    <property type="entry name" value="DinG/Rad3-like"/>
</dbReference>
<dbReference type="PANTHER" id="PTHR11472:SF34">
    <property type="entry name" value="REGULATOR OF TELOMERE ELONGATION HELICASE 1"/>
    <property type="match status" value="1"/>
</dbReference>
<dbReference type="PROSITE" id="PS51193">
    <property type="entry name" value="HELICASE_ATP_BIND_2"/>
    <property type="match status" value="1"/>
</dbReference>
<dbReference type="GO" id="GO:0070182">
    <property type="term" value="F:DNA polymerase binding"/>
    <property type="evidence" value="ECO:0007669"/>
    <property type="project" value="TreeGrafter"/>
</dbReference>
<feature type="non-terminal residue" evidence="6">
    <location>
        <position position="131"/>
    </location>
</feature>
<dbReference type="GO" id="GO:0010569">
    <property type="term" value="P:regulation of double-strand break repair via homologous recombination"/>
    <property type="evidence" value="ECO:0007669"/>
    <property type="project" value="TreeGrafter"/>
</dbReference>
<evidence type="ECO:0000313" key="5">
    <source>
        <dbReference type="Proteomes" id="UP000694890"/>
    </source>
</evidence>
<evidence type="ECO:0000256" key="1">
    <source>
        <dbReference type="ARBA" id="ARBA00022741"/>
    </source>
</evidence>
<gene>
    <name evidence="6" type="primary">LOC108891592</name>
</gene>
<dbReference type="Gene3D" id="3.40.50.300">
    <property type="entry name" value="P-loop containing nucleotide triphosphate hydrolases"/>
    <property type="match status" value="1"/>
</dbReference>
<dbReference type="Proteomes" id="UP000694890">
    <property type="component" value="Unplaced"/>
</dbReference>
<sequence length="131" mass="14548">MPSLNLHGVAVDFPFPPYDCQKDYMTKVIECLQKKVNGILESPTGTGKTLCLLCATLAWREHFKDTISARKVAERLGGEEMFTNTPLSSWGTAATDGNTPIYYTDVPKIIYASRTHSQLAQVISELKNTSY</sequence>
<dbReference type="InterPro" id="IPR006935">
    <property type="entry name" value="Helicase/UvrB_N"/>
</dbReference>
<dbReference type="InterPro" id="IPR027417">
    <property type="entry name" value="P-loop_NTPase"/>
</dbReference>
<keyword evidence="2" id="KW-0378">Hydrolase</keyword>
<dbReference type="Pfam" id="PF04851">
    <property type="entry name" value="ResIII"/>
    <property type="match status" value="1"/>
</dbReference>
<dbReference type="SUPFAM" id="SSF52540">
    <property type="entry name" value="P-loop containing nucleoside triphosphate hydrolases"/>
    <property type="match status" value="1"/>
</dbReference>
<dbReference type="GO" id="GO:1904430">
    <property type="term" value="P:negative regulation of t-circle formation"/>
    <property type="evidence" value="ECO:0007669"/>
    <property type="project" value="TreeGrafter"/>
</dbReference>
<evidence type="ECO:0000259" key="4">
    <source>
        <dbReference type="PROSITE" id="PS51193"/>
    </source>
</evidence>